<dbReference type="EMBL" id="CAHIKZ030005522">
    <property type="protein sequence ID" value="CAE1328228.1"/>
    <property type="molecule type" value="Genomic_DNA"/>
</dbReference>
<feature type="transmembrane region" description="Helical" evidence="1">
    <location>
        <begin position="228"/>
        <end position="246"/>
    </location>
</feature>
<feature type="transmembrane region" description="Helical" evidence="1">
    <location>
        <begin position="107"/>
        <end position="138"/>
    </location>
</feature>
<dbReference type="Proteomes" id="UP000597762">
    <property type="component" value="Unassembled WGS sequence"/>
</dbReference>
<proteinExistence type="predicted"/>
<feature type="transmembrane region" description="Helical" evidence="1">
    <location>
        <begin position="75"/>
        <end position="95"/>
    </location>
</feature>
<sequence length="253" mass="29098">MSVFICCLSNQVCFFSSNSIIYPFYPVHLFVSIYVSLPKPPLSLLRVCLPIISSLFAPTQSLLIIPSILPSLFISIYYPGLFISTYHFILCNMSLSTYNSYKVCSYLSLLLCPVCFYAPSNVLLFTLVSLFLSTYLLYPISIYPSAYQSYFVYFSTLFSVFLSFYSFIHPSYPVYVTHSSNLSTNEAIDLSQSIGLHIYLSLSISQFIYLLISLCFYSLYIYPNFSALYLYIALFPIHISIFGFLWKRFVRLL</sequence>
<accession>A0A812EN46</accession>
<feature type="transmembrane region" description="Helical" evidence="1">
    <location>
        <begin position="20"/>
        <end position="37"/>
    </location>
</feature>
<feature type="transmembrane region" description="Helical" evidence="1">
    <location>
        <begin position="150"/>
        <end position="168"/>
    </location>
</feature>
<organism evidence="2 3">
    <name type="scientific">Acanthosepion pharaonis</name>
    <name type="common">Pharaoh cuttlefish</name>
    <name type="synonym">Sepia pharaonis</name>
    <dbReference type="NCBI Taxonomy" id="158019"/>
    <lineage>
        <taxon>Eukaryota</taxon>
        <taxon>Metazoa</taxon>
        <taxon>Spiralia</taxon>
        <taxon>Lophotrochozoa</taxon>
        <taxon>Mollusca</taxon>
        <taxon>Cephalopoda</taxon>
        <taxon>Coleoidea</taxon>
        <taxon>Decapodiformes</taxon>
        <taxon>Sepiida</taxon>
        <taxon>Sepiina</taxon>
        <taxon>Sepiidae</taxon>
        <taxon>Acanthosepion</taxon>
    </lineage>
</organism>
<comment type="caution">
    <text evidence="2">The sequence shown here is derived from an EMBL/GenBank/DDBJ whole genome shotgun (WGS) entry which is preliminary data.</text>
</comment>
<keyword evidence="1" id="KW-0812">Transmembrane</keyword>
<evidence type="ECO:0000313" key="2">
    <source>
        <dbReference type="EMBL" id="CAE1328228.1"/>
    </source>
</evidence>
<reference evidence="2" key="1">
    <citation type="submission" date="2021-01" db="EMBL/GenBank/DDBJ databases">
        <authorList>
            <person name="Li R."/>
            <person name="Bekaert M."/>
        </authorList>
    </citation>
    <scope>NUCLEOTIDE SEQUENCE</scope>
    <source>
        <strain evidence="2">Farmed</strain>
    </source>
</reference>
<evidence type="ECO:0000256" key="1">
    <source>
        <dbReference type="SAM" id="Phobius"/>
    </source>
</evidence>
<evidence type="ECO:0000313" key="3">
    <source>
        <dbReference type="Proteomes" id="UP000597762"/>
    </source>
</evidence>
<name>A0A812EN46_ACAPH</name>
<dbReference type="AlphaFoldDB" id="A0A812EN46"/>
<keyword evidence="1" id="KW-1133">Transmembrane helix</keyword>
<feature type="transmembrane region" description="Helical" evidence="1">
    <location>
        <begin position="198"/>
        <end position="222"/>
    </location>
</feature>
<keyword evidence="1" id="KW-0472">Membrane</keyword>
<gene>
    <name evidence="2" type="ORF">SPHA_77773</name>
</gene>
<keyword evidence="3" id="KW-1185">Reference proteome</keyword>
<protein>
    <submittedName>
        <fullName evidence="2">Uncharacterized protein</fullName>
    </submittedName>
</protein>